<dbReference type="AlphaFoldDB" id="A0A0F9AUR9"/>
<proteinExistence type="predicted"/>
<reference evidence="1" key="1">
    <citation type="journal article" date="2015" name="Nature">
        <title>Complex archaea that bridge the gap between prokaryotes and eukaryotes.</title>
        <authorList>
            <person name="Spang A."/>
            <person name="Saw J.H."/>
            <person name="Jorgensen S.L."/>
            <person name="Zaremba-Niedzwiedzka K."/>
            <person name="Martijn J."/>
            <person name="Lind A.E."/>
            <person name="van Eijk R."/>
            <person name="Schleper C."/>
            <person name="Guy L."/>
            <person name="Ettema T.J."/>
        </authorList>
    </citation>
    <scope>NUCLEOTIDE SEQUENCE</scope>
</reference>
<name>A0A0F9AUR9_9ZZZZ</name>
<accession>A0A0F9AUR9</accession>
<sequence>MDSRTYPQGSGTIKSKYVAGVLTFYDTSGNIIYTINPATRTLTIPSGSTLSIAGTVAHTGTQTFDDIIGNDPSLGIDGAAPATVTAAGGAVVVT</sequence>
<evidence type="ECO:0000313" key="1">
    <source>
        <dbReference type="EMBL" id="KKL13324.1"/>
    </source>
</evidence>
<dbReference type="EMBL" id="LAZR01040903">
    <property type="protein sequence ID" value="KKL13324.1"/>
    <property type="molecule type" value="Genomic_DNA"/>
</dbReference>
<organism evidence="1">
    <name type="scientific">marine sediment metagenome</name>
    <dbReference type="NCBI Taxonomy" id="412755"/>
    <lineage>
        <taxon>unclassified sequences</taxon>
        <taxon>metagenomes</taxon>
        <taxon>ecological metagenomes</taxon>
    </lineage>
</organism>
<feature type="non-terminal residue" evidence="1">
    <location>
        <position position="94"/>
    </location>
</feature>
<comment type="caution">
    <text evidence="1">The sequence shown here is derived from an EMBL/GenBank/DDBJ whole genome shotgun (WGS) entry which is preliminary data.</text>
</comment>
<protein>
    <submittedName>
        <fullName evidence="1">Uncharacterized protein</fullName>
    </submittedName>
</protein>
<gene>
    <name evidence="1" type="ORF">LCGC14_2526890</name>
</gene>